<dbReference type="RefSeq" id="WP_168489097.1">
    <property type="nucleotide sequence ID" value="NZ_JAAZSQ010000030.1"/>
</dbReference>
<dbReference type="PANTHER" id="PTHR13847:SF287">
    <property type="entry name" value="FAD-DEPENDENT OXIDOREDUCTASE DOMAIN-CONTAINING PROTEIN 1"/>
    <property type="match status" value="1"/>
</dbReference>
<name>A0A7X6QMP7_9MICC</name>
<dbReference type="SUPFAM" id="SSF51905">
    <property type="entry name" value="FAD/NAD(P)-binding domain"/>
    <property type="match status" value="1"/>
</dbReference>
<dbReference type="Gene3D" id="3.30.9.10">
    <property type="entry name" value="D-Amino Acid Oxidase, subunit A, domain 2"/>
    <property type="match status" value="1"/>
</dbReference>
<dbReference type="EMBL" id="JAAZSQ010000030">
    <property type="protein sequence ID" value="NKX56675.1"/>
    <property type="molecule type" value="Genomic_DNA"/>
</dbReference>
<dbReference type="Pfam" id="PF01266">
    <property type="entry name" value="DAO"/>
    <property type="match status" value="1"/>
</dbReference>
<proteinExistence type="predicted"/>
<reference evidence="3 4" key="1">
    <citation type="submission" date="2020-04" db="EMBL/GenBank/DDBJ databases">
        <title>Arthrobacter sp. nov.</title>
        <authorList>
            <person name="Liu S."/>
        </authorList>
    </citation>
    <scope>NUCLEOTIDE SEQUENCE [LARGE SCALE GENOMIC DNA]</scope>
    <source>
        <strain evidence="3 4">E918</strain>
    </source>
</reference>
<keyword evidence="1" id="KW-0560">Oxidoreductase</keyword>
<evidence type="ECO:0000313" key="4">
    <source>
        <dbReference type="Proteomes" id="UP000544090"/>
    </source>
</evidence>
<dbReference type="Proteomes" id="UP000544090">
    <property type="component" value="Unassembled WGS sequence"/>
</dbReference>
<gene>
    <name evidence="3" type="ORF">HGG74_19550</name>
</gene>
<accession>A0A7X6QMP7</accession>
<dbReference type="AlphaFoldDB" id="A0A7X6QMP7"/>
<dbReference type="Gene3D" id="3.50.50.60">
    <property type="entry name" value="FAD/NAD(P)-binding domain"/>
    <property type="match status" value="1"/>
</dbReference>
<evidence type="ECO:0000256" key="1">
    <source>
        <dbReference type="ARBA" id="ARBA00023002"/>
    </source>
</evidence>
<organism evidence="3 4">
    <name type="scientific">Arthrobacter mobilis</name>
    <dbReference type="NCBI Taxonomy" id="2724944"/>
    <lineage>
        <taxon>Bacteria</taxon>
        <taxon>Bacillati</taxon>
        <taxon>Actinomycetota</taxon>
        <taxon>Actinomycetes</taxon>
        <taxon>Micrococcales</taxon>
        <taxon>Micrococcaceae</taxon>
        <taxon>Arthrobacter</taxon>
    </lineage>
</organism>
<dbReference type="PANTHER" id="PTHR13847">
    <property type="entry name" value="SARCOSINE DEHYDROGENASE-RELATED"/>
    <property type="match status" value="1"/>
</dbReference>
<evidence type="ECO:0000313" key="3">
    <source>
        <dbReference type="EMBL" id="NKX56675.1"/>
    </source>
</evidence>
<dbReference type="GO" id="GO:0005737">
    <property type="term" value="C:cytoplasm"/>
    <property type="evidence" value="ECO:0007669"/>
    <property type="project" value="TreeGrafter"/>
</dbReference>
<evidence type="ECO:0000259" key="2">
    <source>
        <dbReference type="Pfam" id="PF01266"/>
    </source>
</evidence>
<sequence>MTSSVLVVGGGLVGTSTAYFAAREGLNVTLLEQKHIAYGASGRNPGFVWLHCRNPGWALNISLKGRALYDQLKEDLPVPFEFRAEGGLIYFHDERQAPIFKEFVEARQADGLDMTLLDGKEVREKVGPIREDVVGASFCANDAQINTPTVVNALAAGARAEGADLREGVTVTRLIVSGERIIGVETNEGNFFADKVVIASGAWTEKLMRASGYEVPIGRERLQVMATKPLPAQIKPVVYGPLAAKTYTLFRNLPSWDGSLFHSKIEEETGLELLTLAAQRANGEILLGCPMDYPAEVDLFPSLEGLGAIATDIMNDFPGLRKVGIDRVWAGVLPFTSDMVPVIDEIAPGLIMAAGHVFGNSAGPMSGKLISQLLTGREPEVDMTEVRWDRQLDPVVPGLSVQW</sequence>
<feature type="domain" description="FAD dependent oxidoreductase" evidence="2">
    <location>
        <begin position="5"/>
        <end position="373"/>
    </location>
</feature>
<dbReference type="InterPro" id="IPR006076">
    <property type="entry name" value="FAD-dep_OxRdtase"/>
</dbReference>
<keyword evidence="4" id="KW-1185">Reference proteome</keyword>
<dbReference type="GO" id="GO:0016491">
    <property type="term" value="F:oxidoreductase activity"/>
    <property type="evidence" value="ECO:0007669"/>
    <property type="project" value="UniProtKB-KW"/>
</dbReference>
<protein>
    <submittedName>
        <fullName evidence="3">FAD-binding oxidoreductase</fullName>
    </submittedName>
</protein>
<comment type="caution">
    <text evidence="3">The sequence shown here is derived from an EMBL/GenBank/DDBJ whole genome shotgun (WGS) entry which is preliminary data.</text>
</comment>
<dbReference type="InterPro" id="IPR036188">
    <property type="entry name" value="FAD/NAD-bd_sf"/>
</dbReference>